<evidence type="ECO:0000256" key="4">
    <source>
        <dbReference type="ARBA" id="ARBA00023136"/>
    </source>
</evidence>
<evidence type="ECO:0000313" key="6">
    <source>
        <dbReference type="EMBL" id="PMR75105.1"/>
    </source>
</evidence>
<reference evidence="6 7" key="1">
    <citation type="submission" date="2018-01" db="EMBL/GenBank/DDBJ databases">
        <title>Halomonas endophytica sp. nov., isolated from storage liquid in the stems of Populus euphratica.</title>
        <authorList>
            <person name="Chen C."/>
        </authorList>
    </citation>
    <scope>NUCLEOTIDE SEQUENCE [LARGE SCALE GENOMIC DNA]</scope>
    <source>
        <strain evidence="6 7">MC28</strain>
    </source>
</reference>
<dbReference type="InterPro" id="IPR034804">
    <property type="entry name" value="SQR/QFR_C/D"/>
</dbReference>
<evidence type="ECO:0000256" key="2">
    <source>
        <dbReference type="ARBA" id="ARBA00022692"/>
    </source>
</evidence>
<keyword evidence="1" id="KW-1003">Cell membrane</keyword>
<evidence type="ECO:0000256" key="1">
    <source>
        <dbReference type="ARBA" id="ARBA00022475"/>
    </source>
</evidence>
<evidence type="ECO:0000256" key="3">
    <source>
        <dbReference type="ARBA" id="ARBA00022989"/>
    </source>
</evidence>
<dbReference type="OrthoDB" id="8909678at2"/>
<gene>
    <name evidence="6" type="ORF">C1H69_11140</name>
</gene>
<dbReference type="PIRSF" id="PIRSF000180">
    <property type="entry name" value="FrdC"/>
    <property type="match status" value="1"/>
</dbReference>
<keyword evidence="4 5" id="KW-0472">Membrane</keyword>
<organism evidence="6 7">
    <name type="scientific">Billgrantia endophytica</name>
    <dbReference type="NCBI Taxonomy" id="2033802"/>
    <lineage>
        <taxon>Bacteria</taxon>
        <taxon>Pseudomonadati</taxon>
        <taxon>Pseudomonadota</taxon>
        <taxon>Gammaproteobacteria</taxon>
        <taxon>Oceanospirillales</taxon>
        <taxon>Halomonadaceae</taxon>
        <taxon>Billgrantia</taxon>
    </lineage>
</organism>
<sequence>MHKPPRAHPPLPRNWWLKHRFFIAYMAREATVLPLVFFIACLLAGTVALLRGPDAWQSWLGFMRSPPVVALNALALAASLYHAWTFFQLFPRVMPLRLGKRAVPASLMVAGQWAGVLAVLLLFVWLFGRA</sequence>
<dbReference type="EMBL" id="PNRF01000022">
    <property type="protein sequence ID" value="PMR75105.1"/>
    <property type="molecule type" value="Genomic_DNA"/>
</dbReference>
<proteinExistence type="predicted"/>
<keyword evidence="3 5" id="KW-1133">Transmembrane helix</keyword>
<feature type="transmembrane region" description="Helical" evidence="5">
    <location>
        <begin position="102"/>
        <end position="127"/>
    </location>
</feature>
<name>A0A2N7U3U0_9GAMM</name>
<dbReference type="GO" id="GO:0016020">
    <property type="term" value="C:membrane"/>
    <property type="evidence" value="ECO:0007669"/>
    <property type="project" value="InterPro"/>
</dbReference>
<dbReference type="Gene3D" id="1.20.1300.10">
    <property type="entry name" value="Fumarate reductase/succinate dehydrogenase, transmembrane subunit"/>
    <property type="match status" value="1"/>
</dbReference>
<protein>
    <submittedName>
        <fullName evidence="6">Fumarate reductase subunit C</fullName>
    </submittedName>
</protein>
<evidence type="ECO:0000313" key="7">
    <source>
        <dbReference type="Proteomes" id="UP000235803"/>
    </source>
</evidence>
<dbReference type="AlphaFoldDB" id="A0A2N7U3U0"/>
<dbReference type="InterPro" id="IPR003510">
    <property type="entry name" value="Fumarate_red_C"/>
</dbReference>
<dbReference type="Pfam" id="PF02300">
    <property type="entry name" value="Fumarate_red_C"/>
    <property type="match status" value="1"/>
</dbReference>
<feature type="transmembrane region" description="Helical" evidence="5">
    <location>
        <begin position="21"/>
        <end position="49"/>
    </location>
</feature>
<evidence type="ECO:0000256" key="5">
    <source>
        <dbReference type="SAM" id="Phobius"/>
    </source>
</evidence>
<feature type="transmembrane region" description="Helical" evidence="5">
    <location>
        <begin position="69"/>
        <end position="90"/>
    </location>
</feature>
<comment type="caution">
    <text evidence="6">The sequence shown here is derived from an EMBL/GenBank/DDBJ whole genome shotgun (WGS) entry which is preliminary data.</text>
</comment>
<accession>A0A2N7U3U0</accession>
<dbReference type="Proteomes" id="UP000235803">
    <property type="component" value="Unassembled WGS sequence"/>
</dbReference>
<dbReference type="SUPFAM" id="SSF81343">
    <property type="entry name" value="Fumarate reductase respiratory complex transmembrane subunits"/>
    <property type="match status" value="1"/>
</dbReference>
<keyword evidence="7" id="KW-1185">Reference proteome</keyword>
<dbReference type="RefSeq" id="WP_102653483.1">
    <property type="nucleotide sequence ID" value="NZ_PNRF01000022.1"/>
</dbReference>
<keyword evidence="2 5" id="KW-0812">Transmembrane</keyword>